<dbReference type="Pfam" id="PF12833">
    <property type="entry name" value="HTH_18"/>
    <property type="match status" value="1"/>
</dbReference>
<proteinExistence type="predicted"/>
<organism evidence="5 6">
    <name type="scientific">Paenibacillus plantarum</name>
    <dbReference type="NCBI Taxonomy" id="2654975"/>
    <lineage>
        <taxon>Bacteria</taxon>
        <taxon>Bacillati</taxon>
        <taxon>Bacillota</taxon>
        <taxon>Bacilli</taxon>
        <taxon>Bacillales</taxon>
        <taxon>Paenibacillaceae</taxon>
        <taxon>Paenibacillus</taxon>
    </lineage>
</organism>
<accession>A0ABX1X3D1</accession>
<name>A0ABX1X3D1_9BACL</name>
<dbReference type="InterPro" id="IPR009057">
    <property type="entry name" value="Homeodomain-like_sf"/>
</dbReference>
<dbReference type="PROSITE" id="PS01124">
    <property type="entry name" value="HTH_ARAC_FAMILY_2"/>
    <property type="match status" value="1"/>
</dbReference>
<dbReference type="Gene3D" id="1.10.10.60">
    <property type="entry name" value="Homeodomain-like"/>
    <property type="match status" value="2"/>
</dbReference>
<dbReference type="SMART" id="SM00342">
    <property type="entry name" value="HTH_ARAC"/>
    <property type="match status" value="1"/>
</dbReference>
<evidence type="ECO:0000259" key="4">
    <source>
        <dbReference type="PROSITE" id="PS01124"/>
    </source>
</evidence>
<evidence type="ECO:0000256" key="1">
    <source>
        <dbReference type="ARBA" id="ARBA00023015"/>
    </source>
</evidence>
<evidence type="ECO:0000313" key="6">
    <source>
        <dbReference type="Proteomes" id="UP000653578"/>
    </source>
</evidence>
<dbReference type="SUPFAM" id="SSF51215">
    <property type="entry name" value="Regulatory protein AraC"/>
    <property type="match status" value="1"/>
</dbReference>
<gene>
    <name evidence="5" type="ORF">GC096_02355</name>
</gene>
<reference evidence="5 6" key="1">
    <citation type="submission" date="2019-10" db="EMBL/GenBank/DDBJ databases">
        <title>Description of Paenibacillus humi sp. nov.</title>
        <authorList>
            <person name="Carlier A."/>
            <person name="Qi S."/>
        </authorList>
    </citation>
    <scope>NUCLEOTIDE SEQUENCE [LARGE SCALE GENOMIC DNA]</scope>
    <source>
        <strain evidence="5 6">LMG 31461</strain>
    </source>
</reference>
<evidence type="ECO:0000313" key="5">
    <source>
        <dbReference type="EMBL" id="NOU62887.1"/>
    </source>
</evidence>
<dbReference type="RefSeq" id="WP_171628697.1">
    <property type="nucleotide sequence ID" value="NZ_WHNY01000005.1"/>
</dbReference>
<keyword evidence="3" id="KW-0804">Transcription</keyword>
<dbReference type="SUPFAM" id="SSF46689">
    <property type="entry name" value="Homeodomain-like"/>
    <property type="match status" value="2"/>
</dbReference>
<dbReference type="PANTHER" id="PTHR43280">
    <property type="entry name" value="ARAC-FAMILY TRANSCRIPTIONAL REGULATOR"/>
    <property type="match status" value="1"/>
</dbReference>
<dbReference type="PANTHER" id="PTHR43280:SF2">
    <property type="entry name" value="HTH-TYPE TRANSCRIPTIONAL REGULATOR EXSA"/>
    <property type="match status" value="1"/>
</dbReference>
<dbReference type="Proteomes" id="UP000653578">
    <property type="component" value="Unassembled WGS sequence"/>
</dbReference>
<comment type="caution">
    <text evidence="5">The sequence shown here is derived from an EMBL/GenBank/DDBJ whole genome shotgun (WGS) entry which is preliminary data.</text>
</comment>
<evidence type="ECO:0000256" key="3">
    <source>
        <dbReference type="ARBA" id="ARBA00023163"/>
    </source>
</evidence>
<dbReference type="Pfam" id="PF02311">
    <property type="entry name" value="AraC_binding"/>
    <property type="match status" value="1"/>
</dbReference>
<sequence length="294" mass="34581">MLAEVVYRGENFFREGEAFCIIQFPEAVKEKKQSHSHDFVEICYVYSGSGYHTIDNKQYRVSKGDLFLINYDITHAFYREADDEELVTYNILFKPSFLDESLLAFHDFSSLALSYLFKNEWDDHLIRSDLRLSVAEQLDFDQLIEKMDYEYNQRQEGYNAIIRAYMIELIVKIMRGFNRRSEGDYQQQKKASAIESAIRHLNDSYHEPVNLSDLAHKTFISKNYFCQLFKEATGMTLSQYTRQIRINEACKMIATTNKTWVQIALEVGYSDYKAFYVAFKKQTGVSPNEYKKGY</sequence>
<evidence type="ECO:0000256" key="2">
    <source>
        <dbReference type="ARBA" id="ARBA00023125"/>
    </source>
</evidence>
<dbReference type="EMBL" id="WHNY01000005">
    <property type="protein sequence ID" value="NOU62887.1"/>
    <property type="molecule type" value="Genomic_DNA"/>
</dbReference>
<protein>
    <submittedName>
        <fullName evidence="5">Helix-turn-helix domain-containing protein</fullName>
    </submittedName>
</protein>
<keyword evidence="1" id="KW-0805">Transcription regulation</keyword>
<feature type="domain" description="HTH araC/xylS-type" evidence="4">
    <location>
        <begin position="195"/>
        <end position="293"/>
    </location>
</feature>
<dbReference type="InterPro" id="IPR014710">
    <property type="entry name" value="RmlC-like_jellyroll"/>
</dbReference>
<dbReference type="InterPro" id="IPR018060">
    <property type="entry name" value="HTH_AraC"/>
</dbReference>
<dbReference type="InterPro" id="IPR037923">
    <property type="entry name" value="HTH-like"/>
</dbReference>
<keyword evidence="6" id="KW-1185">Reference proteome</keyword>
<dbReference type="InterPro" id="IPR003313">
    <property type="entry name" value="AraC-bd"/>
</dbReference>
<keyword evidence="2" id="KW-0238">DNA-binding</keyword>
<dbReference type="Gene3D" id="2.60.120.10">
    <property type="entry name" value="Jelly Rolls"/>
    <property type="match status" value="1"/>
</dbReference>